<proteinExistence type="predicted"/>
<dbReference type="EMBL" id="JABSTV010001255">
    <property type="protein sequence ID" value="KAH7935593.1"/>
    <property type="molecule type" value="Genomic_DNA"/>
</dbReference>
<sequence>MSEFSSPSCAEALAAVTWPPVLRTQVPLRAAPAPRSVAVARWPVALLATPSGCGSSSITNPFDVEPEQLTQPSCSPSMFLTRSRQTPGSGHLAQQTTIWASLSSS</sequence>
<evidence type="ECO:0000313" key="1">
    <source>
        <dbReference type="EMBL" id="KAH7935593.1"/>
    </source>
</evidence>
<accession>A0A9D4PDF5</accession>
<name>A0A9D4PDF5_RHISA</name>
<dbReference type="AlphaFoldDB" id="A0A9D4PDF5"/>
<evidence type="ECO:0000313" key="2">
    <source>
        <dbReference type="Proteomes" id="UP000821837"/>
    </source>
</evidence>
<dbReference type="Proteomes" id="UP000821837">
    <property type="component" value="Unassembled WGS sequence"/>
</dbReference>
<organism evidence="1 2">
    <name type="scientific">Rhipicephalus sanguineus</name>
    <name type="common">Brown dog tick</name>
    <name type="synonym">Ixodes sanguineus</name>
    <dbReference type="NCBI Taxonomy" id="34632"/>
    <lineage>
        <taxon>Eukaryota</taxon>
        <taxon>Metazoa</taxon>
        <taxon>Ecdysozoa</taxon>
        <taxon>Arthropoda</taxon>
        <taxon>Chelicerata</taxon>
        <taxon>Arachnida</taxon>
        <taxon>Acari</taxon>
        <taxon>Parasitiformes</taxon>
        <taxon>Ixodida</taxon>
        <taxon>Ixodoidea</taxon>
        <taxon>Ixodidae</taxon>
        <taxon>Rhipicephalinae</taxon>
        <taxon>Rhipicephalus</taxon>
        <taxon>Rhipicephalus</taxon>
    </lineage>
</organism>
<reference evidence="1" key="2">
    <citation type="submission" date="2021-09" db="EMBL/GenBank/DDBJ databases">
        <authorList>
            <person name="Jia N."/>
            <person name="Wang J."/>
            <person name="Shi W."/>
            <person name="Du L."/>
            <person name="Sun Y."/>
            <person name="Zhan W."/>
            <person name="Jiang J."/>
            <person name="Wang Q."/>
            <person name="Zhang B."/>
            <person name="Ji P."/>
            <person name="Sakyi L.B."/>
            <person name="Cui X."/>
            <person name="Yuan T."/>
            <person name="Jiang B."/>
            <person name="Yang W."/>
            <person name="Lam T.T.-Y."/>
            <person name="Chang Q."/>
            <person name="Ding S."/>
            <person name="Wang X."/>
            <person name="Zhu J."/>
            <person name="Ruan X."/>
            <person name="Zhao L."/>
            <person name="Wei J."/>
            <person name="Que T."/>
            <person name="Du C."/>
            <person name="Cheng J."/>
            <person name="Dai P."/>
            <person name="Han X."/>
            <person name="Huang E."/>
            <person name="Gao Y."/>
            <person name="Liu J."/>
            <person name="Shao H."/>
            <person name="Ye R."/>
            <person name="Li L."/>
            <person name="Wei W."/>
            <person name="Wang X."/>
            <person name="Wang C."/>
            <person name="Huo Q."/>
            <person name="Li W."/>
            <person name="Guo W."/>
            <person name="Chen H."/>
            <person name="Chen S."/>
            <person name="Zhou L."/>
            <person name="Zhou L."/>
            <person name="Ni X."/>
            <person name="Tian J."/>
            <person name="Zhou Y."/>
            <person name="Sheng Y."/>
            <person name="Liu T."/>
            <person name="Pan Y."/>
            <person name="Xia L."/>
            <person name="Li J."/>
            <person name="Zhao F."/>
            <person name="Cao W."/>
        </authorList>
    </citation>
    <scope>NUCLEOTIDE SEQUENCE</scope>
    <source>
        <strain evidence="1">Rsan-2018</strain>
        <tissue evidence="1">Larvae</tissue>
    </source>
</reference>
<reference evidence="1" key="1">
    <citation type="journal article" date="2020" name="Cell">
        <title>Large-Scale Comparative Analyses of Tick Genomes Elucidate Their Genetic Diversity and Vector Capacities.</title>
        <authorList>
            <consortium name="Tick Genome and Microbiome Consortium (TIGMIC)"/>
            <person name="Jia N."/>
            <person name="Wang J."/>
            <person name="Shi W."/>
            <person name="Du L."/>
            <person name="Sun Y."/>
            <person name="Zhan W."/>
            <person name="Jiang J.F."/>
            <person name="Wang Q."/>
            <person name="Zhang B."/>
            <person name="Ji P."/>
            <person name="Bell-Sakyi L."/>
            <person name="Cui X.M."/>
            <person name="Yuan T.T."/>
            <person name="Jiang B.G."/>
            <person name="Yang W.F."/>
            <person name="Lam T.T."/>
            <person name="Chang Q.C."/>
            <person name="Ding S.J."/>
            <person name="Wang X.J."/>
            <person name="Zhu J.G."/>
            <person name="Ruan X.D."/>
            <person name="Zhao L."/>
            <person name="Wei J.T."/>
            <person name="Ye R.Z."/>
            <person name="Que T.C."/>
            <person name="Du C.H."/>
            <person name="Zhou Y.H."/>
            <person name="Cheng J.X."/>
            <person name="Dai P.F."/>
            <person name="Guo W.B."/>
            <person name="Han X.H."/>
            <person name="Huang E.J."/>
            <person name="Li L.F."/>
            <person name="Wei W."/>
            <person name="Gao Y.C."/>
            <person name="Liu J.Z."/>
            <person name="Shao H.Z."/>
            <person name="Wang X."/>
            <person name="Wang C.C."/>
            <person name="Yang T.C."/>
            <person name="Huo Q.B."/>
            <person name="Li W."/>
            <person name="Chen H.Y."/>
            <person name="Chen S.E."/>
            <person name="Zhou L.G."/>
            <person name="Ni X.B."/>
            <person name="Tian J.H."/>
            <person name="Sheng Y."/>
            <person name="Liu T."/>
            <person name="Pan Y.S."/>
            <person name="Xia L.Y."/>
            <person name="Li J."/>
            <person name="Zhao F."/>
            <person name="Cao W.C."/>
        </authorList>
    </citation>
    <scope>NUCLEOTIDE SEQUENCE</scope>
    <source>
        <strain evidence="1">Rsan-2018</strain>
    </source>
</reference>
<comment type="caution">
    <text evidence="1">The sequence shown here is derived from an EMBL/GenBank/DDBJ whole genome shotgun (WGS) entry which is preliminary data.</text>
</comment>
<protein>
    <submittedName>
        <fullName evidence="1">Uncharacterized protein</fullName>
    </submittedName>
</protein>
<gene>
    <name evidence="1" type="ORF">HPB52_010310</name>
</gene>
<keyword evidence="2" id="KW-1185">Reference proteome</keyword>
<dbReference type="VEuPathDB" id="VectorBase:RSAN_042888"/>